<dbReference type="KEGG" id="blac:94346625"/>
<organism evidence="2 3">
    <name type="scientific">Bremia lactucae</name>
    <name type="common">Lettuce downy mildew</name>
    <dbReference type="NCBI Taxonomy" id="4779"/>
    <lineage>
        <taxon>Eukaryota</taxon>
        <taxon>Sar</taxon>
        <taxon>Stramenopiles</taxon>
        <taxon>Oomycota</taxon>
        <taxon>Peronosporomycetes</taxon>
        <taxon>Peronosporales</taxon>
        <taxon>Peronosporaceae</taxon>
        <taxon>Bremia</taxon>
    </lineage>
</organism>
<reference evidence="2 3" key="1">
    <citation type="journal article" date="2021" name="Genome Biol.">
        <title>AFLAP: assembly-free linkage analysis pipeline using k-mers from genome sequencing data.</title>
        <authorList>
            <person name="Fletcher K."/>
            <person name="Zhang L."/>
            <person name="Gil J."/>
            <person name="Han R."/>
            <person name="Cavanaugh K."/>
            <person name="Michelmore R."/>
        </authorList>
    </citation>
    <scope>NUCLEOTIDE SEQUENCE [LARGE SCALE GENOMIC DNA]</scope>
    <source>
        <strain evidence="2 3">SF5</strain>
    </source>
</reference>
<name>A0A976FMG3_BRELC</name>
<accession>A0A976FMG3</accession>
<dbReference type="GeneID" id="94346625"/>
<dbReference type="EMBL" id="SHOA02000002">
    <property type="protein sequence ID" value="TDH69413.1"/>
    <property type="molecule type" value="Genomic_DNA"/>
</dbReference>
<feature type="compositionally biased region" description="Basic and acidic residues" evidence="1">
    <location>
        <begin position="34"/>
        <end position="43"/>
    </location>
</feature>
<comment type="caution">
    <text evidence="2">The sequence shown here is derived from an EMBL/GenBank/DDBJ whole genome shotgun (WGS) entry which is preliminary data.</text>
</comment>
<evidence type="ECO:0000313" key="2">
    <source>
        <dbReference type="EMBL" id="TDH69413.1"/>
    </source>
</evidence>
<evidence type="ECO:0000313" key="3">
    <source>
        <dbReference type="Proteomes" id="UP000294530"/>
    </source>
</evidence>
<dbReference type="AlphaFoldDB" id="A0A976FMG3"/>
<proteinExistence type="predicted"/>
<protein>
    <submittedName>
        <fullName evidence="2">Uncharacterized protein</fullName>
    </submittedName>
</protein>
<feature type="region of interest" description="Disordered" evidence="1">
    <location>
        <begin position="16"/>
        <end position="43"/>
    </location>
</feature>
<evidence type="ECO:0000256" key="1">
    <source>
        <dbReference type="SAM" id="MobiDB-lite"/>
    </source>
</evidence>
<dbReference type="OrthoDB" id="109045at2759"/>
<gene>
    <name evidence="2" type="ORF">CCR75_002857</name>
</gene>
<dbReference type="RefSeq" id="XP_067818912.1">
    <property type="nucleotide sequence ID" value="XM_067960954.1"/>
</dbReference>
<keyword evidence="3" id="KW-1185">Reference proteome</keyword>
<dbReference type="Proteomes" id="UP000294530">
    <property type="component" value="Unassembled WGS sequence"/>
</dbReference>
<sequence length="142" mass="15545">MRFTLCGVLHAFLSPSRSKSEVPTPDTSGLGCTSDRDRAKRKDNCGDSMQLKIPVLRCCLQEYQAACEMQLEDIDVGNTIPVSAGTTVSKSTLKTWMEGFEADRIKSLKDTKLLTADNQLPTNGASKASRLGAWLADFEAKR</sequence>